<dbReference type="EMBL" id="GBRH01233535">
    <property type="protein sequence ID" value="JAD64360.1"/>
    <property type="molecule type" value="Transcribed_RNA"/>
</dbReference>
<accession>A0A0A9BT56</accession>
<name>A0A0A9BT56_ARUDO</name>
<evidence type="ECO:0000313" key="1">
    <source>
        <dbReference type="EMBL" id="JAD64360.1"/>
    </source>
</evidence>
<reference evidence="1" key="1">
    <citation type="submission" date="2014-09" db="EMBL/GenBank/DDBJ databases">
        <authorList>
            <person name="Magalhaes I.L.F."/>
            <person name="Oliveira U."/>
            <person name="Santos F.R."/>
            <person name="Vidigal T.H.D.A."/>
            <person name="Brescovit A.D."/>
            <person name="Santos A.J."/>
        </authorList>
    </citation>
    <scope>NUCLEOTIDE SEQUENCE</scope>
    <source>
        <tissue evidence="1">Shoot tissue taken approximately 20 cm above the soil surface</tissue>
    </source>
</reference>
<dbReference type="AlphaFoldDB" id="A0A0A9BT56"/>
<protein>
    <submittedName>
        <fullName evidence="1">Uncharacterized protein</fullName>
    </submittedName>
</protein>
<proteinExistence type="predicted"/>
<organism evidence="1">
    <name type="scientific">Arundo donax</name>
    <name type="common">Giant reed</name>
    <name type="synonym">Donax arundinaceus</name>
    <dbReference type="NCBI Taxonomy" id="35708"/>
    <lineage>
        <taxon>Eukaryota</taxon>
        <taxon>Viridiplantae</taxon>
        <taxon>Streptophyta</taxon>
        <taxon>Embryophyta</taxon>
        <taxon>Tracheophyta</taxon>
        <taxon>Spermatophyta</taxon>
        <taxon>Magnoliopsida</taxon>
        <taxon>Liliopsida</taxon>
        <taxon>Poales</taxon>
        <taxon>Poaceae</taxon>
        <taxon>PACMAD clade</taxon>
        <taxon>Arundinoideae</taxon>
        <taxon>Arundineae</taxon>
        <taxon>Arundo</taxon>
    </lineage>
</organism>
<sequence>MLVHLTQGLTQKSHRFILLHQHRSQSCITSISLYNESLERNQALPTLVWAS</sequence>
<reference evidence="1" key="2">
    <citation type="journal article" date="2015" name="Data Brief">
        <title>Shoot transcriptome of the giant reed, Arundo donax.</title>
        <authorList>
            <person name="Barrero R.A."/>
            <person name="Guerrero F.D."/>
            <person name="Moolhuijzen P."/>
            <person name="Goolsby J.A."/>
            <person name="Tidwell J."/>
            <person name="Bellgard S.E."/>
            <person name="Bellgard M.I."/>
        </authorList>
    </citation>
    <scope>NUCLEOTIDE SEQUENCE</scope>
    <source>
        <tissue evidence="1">Shoot tissue taken approximately 20 cm above the soil surface</tissue>
    </source>
</reference>